<evidence type="ECO:0000256" key="6">
    <source>
        <dbReference type="SAM" id="Phobius"/>
    </source>
</evidence>
<feature type="transmembrane region" description="Helical" evidence="6">
    <location>
        <begin position="83"/>
        <end position="103"/>
    </location>
</feature>
<dbReference type="Gene3D" id="1.20.1250.20">
    <property type="entry name" value="MFS general substrate transporter like domains"/>
    <property type="match status" value="1"/>
</dbReference>
<dbReference type="GO" id="GO:0022857">
    <property type="term" value="F:transmembrane transporter activity"/>
    <property type="evidence" value="ECO:0007669"/>
    <property type="project" value="InterPro"/>
</dbReference>
<feature type="transmembrane region" description="Helical" evidence="6">
    <location>
        <begin position="173"/>
        <end position="192"/>
    </location>
</feature>
<name>A0A1S7S0W3_AGRTU</name>
<feature type="transmembrane region" description="Helical" evidence="6">
    <location>
        <begin position="367"/>
        <end position="391"/>
    </location>
</feature>
<dbReference type="AlphaFoldDB" id="A0A1S7S0W3"/>
<evidence type="ECO:0000256" key="3">
    <source>
        <dbReference type="ARBA" id="ARBA00022692"/>
    </source>
</evidence>
<feature type="transmembrane region" description="Helical" evidence="6">
    <location>
        <begin position="14"/>
        <end position="37"/>
    </location>
</feature>
<dbReference type="PANTHER" id="PTHR43124">
    <property type="entry name" value="PURINE EFFLUX PUMP PBUE"/>
    <property type="match status" value="1"/>
</dbReference>
<evidence type="ECO:0000256" key="2">
    <source>
        <dbReference type="ARBA" id="ARBA00022475"/>
    </source>
</evidence>
<dbReference type="PROSITE" id="PS50850">
    <property type="entry name" value="MFS"/>
    <property type="match status" value="1"/>
</dbReference>
<dbReference type="CDD" id="cd17324">
    <property type="entry name" value="MFS_NepI_like"/>
    <property type="match status" value="1"/>
</dbReference>
<gene>
    <name evidence="8" type="primary">opdE</name>
    <name evidence="8" type="ORF">AGR4C_Lc70003</name>
</gene>
<dbReference type="PANTHER" id="PTHR43124:SF5">
    <property type="entry name" value="PURINE RIBONUCLEOSIDE EFFLUX PUMP NEPI"/>
    <property type="match status" value="1"/>
</dbReference>
<keyword evidence="5 6" id="KW-0472">Membrane</keyword>
<accession>A0A1S7S0W3</accession>
<keyword evidence="2" id="KW-1003">Cell membrane</keyword>
<evidence type="ECO:0000313" key="8">
    <source>
        <dbReference type="EMBL" id="CUX60932.1"/>
    </source>
</evidence>
<evidence type="ECO:0000256" key="4">
    <source>
        <dbReference type="ARBA" id="ARBA00022989"/>
    </source>
</evidence>
<feature type="transmembrane region" description="Helical" evidence="6">
    <location>
        <begin position="213"/>
        <end position="236"/>
    </location>
</feature>
<dbReference type="SUPFAM" id="SSF103473">
    <property type="entry name" value="MFS general substrate transporter"/>
    <property type="match status" value="1"/>
</dbReference>
<evidence type="ECO:0000259" key="7">
    <source>
        <dbReference type="PROSITE" id="PS50850"/>
    </source>
</evidence>
<proteinExistence type="predicted"/>
<keyword evidence="3 6" id="KW-0812">Transmembrane</keyword>
<organism evidence="8 9">
    <name type="scientific">Agrobacterium tumefaciens str. Kerr 14</name>
    <dbReference type="NCBI Taxonomy" id="1183424"/>
    <lineage>
        <taxon>Bacteria</taxon>
        <taxon>Pseudomonadati</taxon>
        <taxon>Pseudomonadota</taxon>
        <taxon>Alphaproteobacteria</taxon>
        <taxon>Hyphomicrobiales</taxon>
        <taxon>Rhizobiaceae</taxon>
        <taxon>Rhizobium/Agrobacterium group</taxon>
        <taxon>Agrobacterium</taxon>
        <taxon>Agrobacterium tumefaciens complex</taxon>
    </lineage>
</organism>
<dbReference type="RefSeq" id="WP_080867039.1">
    <property type="nucleotide sequence ID" value="NZ_LT009731.1"/>
</dbReference>
<sequence>MTLTYDEKMGSRHAAWSAVFCMTLCAFVLIASEFMPVSLLTPIAADLGVSEGNTGQAISISGIFAVITSLLITGLTRRLDRRVVVLGLTALLMVSGIVVTLAPSFPLLMLGRALLGISIGGFWSMSTAIVMRLVSHDQVPKALALLNAGNAVAATVSAPLGSLLGAYIGWRGAFFLVVPIGLLALLWQWIVLPELPPRRARASANVFRLLGRPAVTAGMIAILLLFMGQFALFTYLRPFLEQVTRVEITMLSLLLLIMGLAGAVGTWVVGRLLQHRLFSILAIIPLLMAGIALFMVAFGDAKLPVAAALVGWGFVGTAAPVGWGTWLSRILPDDAETGGGLQVAVIQLAITAGASVGGILFDSFGWWSAFTLSALLLCGSSLASFVAWRLARRRS</sequence>
<feature type="transmembrane region" description="Helical" evidence="6">
    <location>
        <begin position="57"/>
        <end position="76"/>
    </location>
</feature>
<feature type="transmembrane region" description="Helical" evidence="6">
    <location>
        <begin position="305"/>
        <end position="327"/>
    </location>
</feature>
<evidence type="ECO:0000256" key="1">
    <source>
        <dbReference type="ARBA" id="ARBA00004651"/>
    </source>
</evidence>
<dbReference type="EMBL" id="FBWC01000029">
    <property type="protein sequence ID" value="CUX60932.1"/>
    <property type="molecule type" value="Genomic_DNA"/>
</dbReference>
<dbReference type="GO" id="GO:0005886">
    <property type="term" value="C:plasma membrane"/>
    <property type="evidence" value="ECO:0007669"/>
    <property type="project" value="UniProtKB-SubCell"/>
</dbReference>
<dbReference type="InterPro" id="IPR011701">
    <property type="entry name" value="MFS"/>
</dbReference>
<feature type="transmembrane region" description="Helical" evidence="6">
    <location>
        <begin position="277"/>
        <end position="299"/>
    </location>
</feature>
<evidence type="ECO:0000256" key="5">
    <source>
        <dbReference type="ARBA" id="ARBA00023136"/>
    </source>
</evidence>
<protein>
    <submittedName>
        <fullName evidence="8">Transcription regulatory protein OpdE</fullName>
    </submittedName>
</protein>
<feature type="transmembrane region" description="Helical" evidence="6">
    <location>
        <begin position="109"/>
        <end position="131"/>
    </location>
</feature>
<dbReference type="InterPro" id="IPR020846">
    <property type="entry name" value="MFS_dom"/>
</dbReference>
<feature type="transmembrane region" description="Helical" evidence="6">
    <location>
        <begin position="248"/>
        <end position="270"/>
    </location>
</feature>
<dbReference type="InterPro" id="IPR036259">
    <property type="entry name" value="MFS_trans_sf"/>
</dbReference>
<dbReference type="Proteomes" id="UP000191897">
    <property type="component" value="Unassembled WGS sequence"/>
</dbReference>
<reference evidence="8 9" key="1">
    <citation type="submission" date="2016-01" db="EMBL/GenBank/DDBJ databases">
        <authorList>
            <person name="Oliw E.H."/>
        </authorList>
    </citation>
    <scope>NUCLEOTIDE SEQUENCE [LARGE SCALE GENOMIC DNA]</scope>
    <source>
        <strain evidence="8 9">Kerr 14</strain>
    </source>
</reference>
<comment type="subcellular location">
    <subcellularLocation>
        <location evidence="1">Cell membrane</location>
        <topology evidence="1">Multi-pass membrane protein</topology>
    </subcellularLocation>
</comment>
<dbReference type="InterPro" id="IPR050189">
    <property type="entry name" value="MFS_Efflux_Transporters"/>
</dbReference>
<evidence type="ECO:0000313" key="9">
    <source>
        <dbReference type="Proteomes" id="UP000191897"/>
    </source>
</evidence>
<feature type="domain" description="Major facilitator superfamily (MFS) profile" evidence="7">
    <location>
        <begin position="18"/>
        <end position="392"/>
    </location>
</feature>
<feature type="transmembrane region" description="Helical" evidence="6">
    <location>
        <begin position="143"/>
        <end position="167"/>
    </location>
</feature>
<dbReference type="Pfam" id="PF07690">
    <property type="entry name" value="MFS_1"/>
    <property type="match status" value="1"/>
</dbReference>
<feature type="transmembrane region" description="Helical" evidence="6">
    <location>
        <begin position="339"/>
        <end position="361"/>
    </location>
</feature>
<keyword evidence="4 6" id="KW-1133">Transmembrane helix</keyword>